<dbReference type="Gene3D" id="3.40.50.2020">
    <property type="match status" value="1"/>
</dbReference>
<name>F5RF44_METUF</name>
<reference evidence="4 5" key="1">
    <citation type="journal article" date="2011" name="J. Bacteriol.">
        <title>Genome sequence of Methyloversatilis universalis FAM5T, a methylotrophic representative of the order Rhodocyclales.</title>
        <authorList>
            <person name="Kittichotirat W."/>
            <person name="Good N.M."/>
            <person name="Hall R."/>
            <person name="Bringel F."/>
            <person name="Lajus A."/>
            <person name="Medigue C."/>
            <person name="Smalley N.E."/>
            <person name="Beck D."/>
            <person name="Bumgarner R."/>
            <person name="Vuilleumier S."/>
            <person name="Kalyuzhnaya M.G."/>
        </authorList>
    </citation>
    <scope>NUCLEOTIDE SEQUENCE [LARGE SCALE GENOMIC DNA]</scope>
    <source>
        <strain evidence="5">ATCC BAA-1314 / JCM 13912 / FAM5</strain>
    </source>
</reference>
<evidence type="ECO:0000313" key="4">
    <source>
        <dbReference type="EMBL" id="EGK70700.1"/>
    </source>
</evidence>
<dbReference type="Proteomes" id="UP000005019">
    <property type="component" value="Unassembled WGS sequence"/>
</dbReference>
<gene>
    <name evidence="4" type="ORF">METUNv1_02921</name>
</gene>
<dbReference type="STRING" id="1000565.METUNv1_02921"/>
<accession>F5RF44</accession>
<evidence type="ECO:0000313" key="5">
    <source>
        <dbReference type="Proteomes" id="UP000005019"/>
    </source>
</evidence>
<dbReference type="RefSeq" id="WP_008062977.1">
    <property type="nucleotide sequence ID" value="NZ_AFHG01000053.1"/>
</dbReference>
<proteinExistence type="inferred from homology"/>
<evidence type="ECO:0000256" key="1">
    <source>
        <dbReference type="ARBA" id="ARBA00008007"/>
    </source>
</evidence>
<organism evidence="4 5">
    <name type="scientific">Methyloversatilis universalis (strain ATCC BAA-1314 / DSM 25237 / JCM 13912 / CCUG 52030 / FAM5)</name>
    <dbReference type="NCBI Taxonomy" id="1000565"/>
    <lineage>
        <taxon>Bacteria</taxon>
        <taxon>Pseudomonadati</taxon>
        <taxon>Pseudomonadota</taxon>
        <taxon>Betaproteobacteria</taxon>
        <taxon>Nitrosomonadales</taxon>
        <taxon>Sterolibacteriaceae</taxon>
        <taxon>Methyloversatilis</taxon>
    </lineage>
</organism>
<dbReference type="InterPro" id="IPR044005">
    <property type="entry name" value="DZR_2"/>
</dbReference>
<sequence>MRRNGEAAIFVENRGFMLQRVMISTPARRVARLLDALLPQDCVLCGLRAGDSPLCGGCRADLPALPAAHCPVCALPVATARVCGRCLKHPPAFDATLALWCYAAPADHLIHALKFHARLPLARFFADALAALDLPPVDRLLAMPLHPRRLAERGFNPSVEIARALARRTGLAFDAFALERLHDTPPQRELAWSQRRRNVRGAFALRRDAEVRGLHVAVVDDVLTTGASLHELARVLKAGGALTVTALVLARTPKLRGR</sequence>
<evidence type="ECO:0000259" key="3">
    <source>
        <dbReference type="Pfam" id="PF18912"/>
    </source>
</evidence>
<dbReference type="AlphaFoldDB" id="F5RF44"/>
<dbReference type="Pfam" id="PF00156">
    <property type="entry name" value="Pribosyltran"/>
    <property type="match status" value="1"/>
</dbReference>
<dbReference type="SUPFAM" id="SSF53271">
    <property type="entry name" value="PRTase-like"/>
    <property type="match status" value="1"/>
</dbReference>
<dbReference type="PANTHER" id="PTHR47505">
    <property type="entry name" value="DNA UTILIZATION PROTEIN YHGH"/>
    <property type="match status" value="1"/>
</dbReference>
<keyword evidence="4" id="KW-0808">Transferase</keyword>
<dbReference type="EMBL" id="AFHG01000053">
    <property type="protein sequence ID" value="EGK70700.1"/>
    <property type="molecule type" value="Genomic_DNA"/>
</dbReference>
<comment type="similarity">
    <text evidence="1">Belongs to the ComF/GntX family.</text>
</comment>
<feature type="domain" description="Phosphoribosyltransferase" evidence="2">
    <location>
        <begin position="159"/>
        <end position="254"/>
    </location>
</feature>
<keyword evidence="5" id="KW-1185">Reference proteome</keyword>
<feature type="domain" description="Double zinc ribbon" evidence="3">
    <location>
        <begin position="33"/>
        <end position="87"/>
    </location>
</feature>
<dbReference type="GO" id="GO:0016757">
    <property type="term" value="F:glycosyltransferase activity"/>
    <property type="evidence" value="ECO:0007669"/>
    <property type="project" value="UniProtKB-KW"/>
</dbReference>
<dbReference type="CDD" id="cd06223">
    <property type="entry name" value="PRTases_typeI"/>
    <property type="match status" value="1"/>
</dbReference>
<dbReference type="OrthoDB" id="9793412at2"/>
<keyword evidence="4" id="KW-0328">Glycosyltransferase</keyword>
<dbReference type="InterPro" id="IPR051910">
    <property type="entry name" value="ComF/GntX_DNA_util-trans"/>
</dbReference>
<dbReference type="PANTHER" id="PTHR47505:SF1">
    <property type="entry name" value="DNA UTILIZATION PROTEIN YHGH"/>
    <property type="match status" value="1"/>
</dbReference>
<comment type="caution">
    <text evidence="4">The sequence shown here is derived from an EMBL/GenBank/DDBJ whole genome shotgun (WGS) entry which is preliminary data.</text>
</comment>
<protein>
    <submittedName>
        <fullName evidence="4">Amidophosphoribosyltransferase</fullName>
    </submittedName>
</protein>
<dbReference type="eggNOG" id="COG1040">
    <property type="taxonomic scope" value="Bacteria"/>
</dbReference>
<dbReference type="InterPro" id="IPR029057">
    <property type="entry name" value="PRTase-like"/>
</dbReference>
<dbReference type="InterPro" id="IPR000836">
    <property type="entry name" value="PRTase_dom"/>
</dbReference>
<evidence type="ECO:0000259" key="2">
    <source>
        <dbReference type="Pfam" id="PF00156"/>
    </source>
</evidence>
<dbReference type="Pfam" id="PF18912">
    <property type="entry name" value="DZR_2"/>
    <property type="match status" value="1"/>
</dbReference>